<gene>
    <name evidence="8" type="ORF">AB0A88_38035</name>
</gene>
<dbReference type="PANTHER" id="PTHR13170">
    <property type="entry name" value="O-GLCNACASE"/>
    <property type="match status" value="1"/>
</dbReference>
<keyword evidence="9" id="KW-1185">Reference proteome</keyword>
<reference evidence="8 9" key="1">
    <citation type="submission" date="2024-06" db="EMBL/GenBank/DDBJ databases">
        <title>The Natural Products Discovery Center: Release of the First 8490 Sequenced Strains for Exploring Actinobacteria Biosynthetic Diversity.</title>
        <authorList>
            <person name="Kalkreuter E."/>
            <person name="Kautsar S.A."/>
            <person name="Yang D."/>
            <person name="Bader C.D."/>
            <person name="Teijaro C.N."/>
            <person name="Fluegel L."/>
            <person name="Davis C.M."/>
            <person name="Simpson J.R."/>
            <person name="Lauterbach L."/>
            <person name="Steele A.D."/>
            <person name="Gui C."/>
            <person name="Meng S."/>
            <person name="Li G."/>
            <person name="Viehrig K."/>
            <person name="Ye F."/>
            <person name="Su P."/>
            <person name="Kiefer A.F."/>
            <person name="Nichols A."/>
            <person name="Cepeda A.J."/>
            <person name="Yan W."/>
            <person name="Fan B."/>
            <person name="Jiang Y."/>
            <person name="Adhikari A."/>
            <person name="Zheng C.-J."/>
            <person name="Schuster L."/>
            <person name="Cowan T.M."/>
            <person name="Smanski M.J."/>
            <person name="Chevrette M.G."/>
            <person name="De Carvalho L.P.S."/>
            <person name="Shen B."/>
        </authorList>
    </citation>
    <scope>NUCLEOTIDE SEQUENCE [LARGE SCALE GENOMIC DNA]</scope>
    <source>
        <strain evidence="8 9">NPDC045974</strain>
    </source>
</reference>
<dbReference type="Pfam" id="PF00754">
    <property type="entry name" value="F5_F8_type_C"/>
    <property type="match status" value="1"/>
</dbReference>
<dbReference type="InterPro" id="IPR015882">
    <property type="entry name" value="HEX_bac_N"/>
</dbReference>
<accession>A0ABV3CM68</accession>
<feature type="chain" id="PRO_5046829263" evidence="5">
    <location>
        <begin position="38"/>
        <end position="800"/>
    </location>
</feature>
<dbReference type="Gene3D" id="3.30.379.10">
    <property type="entry name" value="Chitobiase/beta-hexosaminidase domain 2-like"/>
    <property type="match status" value="1"/>
</dbReference>
<proteinExistence type="inferred from homology"/>
<dbReference type="Pfam" id="PF21774">
    <property type="entry name" value="NagJ_C"/>
    <property type="match status" value="1"/>
</dbReference>
<dbReference type="SUPFAM" id="SSF51445">
    <property type="entry name" value="(Trans)glycosidases"/>
    <property type="match status" value="1"/>
</dbReference>
<name>A0ABV3CM68_9ACTN</name>
<dbReference type="EMBL" id="JBEZAE010000050">
    <property type="protein sequence ID" value="MEU7075880.1"/>
    <property type="molecule type" value="Genomic_DNA"/>
</dbReference>
<dbReference type="SUPFAM" id="SSF140657">
    <property type="entry name" value="Hyaluronidase post-catalytic domain-like"/>
    <property type="match status" value="1"/>
</dbReference>
<dbReference type="RefSeq" id="WP_358478319.1">
    <property type="nucleotide sequence ID" value="NZ_JBEZAE010000050.1"/>
</dbReference>
<feature type="domain" description="F5/8 type C" evidence="6">
    <location>
        <begin position="662"/>
        <end position="800"/>
    </location>
</feature>
<comment type="caution">
    <text evidence="8">The sequence shown here is derived from an EMBL/GenBank/DDBJ whole genome shotgun (WGS) entry which is preliminary data.</text>
</comment>
<feature type="signal peptide" evidence="5">
    <location>
        <begin position="1"/>
        <end position="37"/>
    </location>
</feature>
<dbReference type="InterPro" id="IPR051822">
    <property type="entry name" value="Glycosyl_Hydrolase_84"/>
</dbReference>
<dbReference type="InterPro" id="IPR049019">
    <property type="entry name" value="NagJ-like_helical"/>
</dbReference>
<feature type="region of interest" description="Disordered" evidence="4">
    <location>
        <begin position="35"/>
        <end position="62"/>
    </location>
</feature>
<dbReference type="Gene3D" id="1.20.58.460">
    <property type="entry name" value="Hyaluronidase post-catalytic domain-like"/>
    <property type="match status" value="1"/>
</dbReference>
<evidence type="ECO:0000313" key="8">
    <source>
        <dbReference type="EMBL" id="MEU7075880.1"/>
    </source>
</evidence>
<organism evidence="8 9">
    <name type="scientific">Streptomyces narbonensis</name>
    <dbReference type="NCBI Taxonomy" id="67333"/>
    <lineage>
        <taxon>Bacteria</taxon>
        <taxon>Bacillati</taxon>
        <taxon>Actinomycetota</taxon>
        <taxon>Actinomycetes</taxon>
        <taxon>Kitasatosporales</taxon>
        <taxon>Streptomycetaceae</taxon>
        <taxon>Streptomyces</taxon>
    </lineage>
</organism>
<dbReference type="Gene3D" id="3.20.20.80">
    <property type="entry name" value="Glycosidases"/>
    <property type="match status" value="1"/>
</dbReference>
<evidence type="ECO:0000256" key="5">
    <source>
        <dbReference type="SAM" id="SignalP"/>
    </source>
</evidence>
<protein>
    <submittedName>
        <fullName evidence="8">Beta-N-acetylglucosaminidase domain-containing protein</fullName>
    </submittedName>
</protein>
<dbReference type="Gene3D" id="2.60.120.260">
    <property type="entry name" value="Galactose-binding domain-like"/>
    <property type="match status" value="1"/>
</dbReference>
<evidence type="ECO:0000256" key="1">
    <source>
        <dbReference type="ARBA" id="ARBA00022801"/>
    </source>
</evidence>
<dbReference type="PROSITE" id="PS50022">
    <property type="entry name" value="FA58C_3"/>
    <property type="match status" value="1"/>
</dbReference>
<dbReference type="InterPro" id="IPR011496">
    <property type="entry name" value="O-GlcNAcase_cat"/>
</dbReference>
<dbReference type="InterPro" id="IPR008979">
    <property type="entry name" value="Galactose-bd-like_sf"/>
</dbReference>
<evidence type="ECO:0000256" key="4">
    <source>
        <dbReference type="SAM" id="MobiDB-lite"/>
    </source>
</evidence>
<dbReference type="Pfam" id="PF07555">
    <property type="entry name" value="NAGidase"/>
    <property type="match status" value="1"/>
</dbReference>
<feature type="domain" description="GH84" evidence="7">
    <location>
        <begin position="210"/>
        <end position="490"/>
    </location>
</feature>
<dbReference type="InterPro" id="IPR017853">
    <property type="entry name" value="GH"/>
</dbReference>
<keyword evidence="1 3" id="KW-0378">Hydrolase</keyword>
<evidence type="ECO:0000259" key="6">
    <source>
        <dbReference type="PROSITE" id="PS50022"/>
    </source>
</evidence>
<dbReference type="InterPro" id="IPR000421">
    <property type="entry name" value="FA58C"/>
</dbReference>
<feature type="compositionally biased region" description="Low complexity" evidence="4">
    <location>
        <begin position="48"/>
        <end position="62"/>
    </location>
</feature>
<dbReference type="PANTHER" id="PTHR13170:SF16">
    <property type="entry name" value="PROTEIN O-GLCNACASE"/>
    <property type="match status" value="1"/>
</dbReference>
<dbReference type="Proteomes" id="UP001551329">
    <property type="component" value="Unassembled WGS sequence"/>
</dbReference>
<dbReference type="SUPFAM" id="SSF49785">
    <property type="entry name" value="Galactose-binding domain-like"/>
    <property type="match status" value="1"/>
</dbReference>
<evidence type="ECO:0000313" key="9">
    <source>
        <dbReference type="Proteomes" id="UP001551329"/>
    </source>
</evidence>
<evidence type="ECO:0000256" key="3">
    <source>
        <dbReference type="PROSITE-ProRule" id="PRU01353"/>
    </source>
</evidence>
<dbReference type="PROSITE" id="PS52009">
    <property type="entry name" value="GH84"/>
    <property type="match status" value="1"/>
</dbReference>
<dbReference type="InterPro" id="IPR029018">
    <property type="entry name" value="Hex-like_dom2"/>
</dbReference>
<sequence length="800" mass="85396">MPSTRTTGDPGRTPPRIATAAALALALGLPLAHPASAAPATPAPAPAPAAKATAGTTPAAVTPAPQQFAQRADAVTVTPTVTLVTDPRTDPAALQVVEKALRDAGARTLQKAAAPVRGQLAVHVGGVRENPSSAGALTALGVPGPAGLPADGYVLAAGRAADGTERIVLSGVDARGTYYAAQSLRQLLPRTTLSGARLQGVTVRDWPAAAARGVVEGFYDTPWTHATRLDQLDYYGEHKLDTYIYSPKDDPYLRAKWREPYPATEVTRIRELSERARARHVDFTYAVSPGLSVCYSAPEEAQALVAKLESVWDIGVRSFSVPLDDIDYTTWNCEADKERFGTGGAAAGEAQALFVNRVNEGLRTAHPDAAPLQTVPTEYYDLEATPYKKVLEEKLADGVLVQWTGTAGIAPAITRAQAAEARRLFGHDVLLWDNFPVNDYVPGRLMLGPLEGREKGLPQDLAGYTANPMPQADASKIGLFTVAEYLWNDRAYDPGTAWTAALAERAGGDRRVRQALRTFADGSFFSRMTGRQSPELAAAVARFRKAATGDRTAAAVLDAKFAAFENAPAVLRSGLPDHRFVEQTGPWLNSAEAWGTAARTALALTGAVREGDTAEAARLRALLPGQVAHARSFTYTHLYGLKIPVIVADGVLDAFVLDAIAEHDVSLGVTPRPKAFTNLEADQENLIPRAVDGDDSTHFRGLWDPKPGAHVGLDLRAERTVGRVELALGASDRPQGYPRRGVVEHSLDGTDWQPLGELSGGPDTVLTAPAGTRARYVRLRTTEAQTGLETWLTVREFRVS</sequence>
<keyword evidence="2 3" id="KW-0326">Glycosidase</keyword>
<keyword evidence="5" id="KW-0732">Signal</keyword>
<feature type="active site" description="Proton donor" evidence="3">
    <location>
        <position position="325"/>
    </location>
</feature>
<comment type="similarity">
    <text evidence="3">Belongs to the glycosyl hydrolase 84 family.</text>
</comment>
<evidence type="ECO:0000256" key="2">
    <source>
        <dbReference type="ARBA" id="ARBA00023295"/>
    </source>
</evidence>
<dbReference type="Pfam" id="PF02838">
    <property type="entry name" value="Glyco_hydro_20b"/>
    <property type="match status" value="1"/>
</dbReference>
<evidence type="ECO:0000259" key="7">
    <source>
        <dbReference type="PROSITE" id="PS52009"/>
    </source>
</evidence>
<dbReference type="SUPFAM" id="SSF55545">
    <property type="entry name" value="beta-N-acetylhexosaminidase-like domain"/>
    <property type="match status" value="1"/>
</dbReference>